<gene>
    <name evidence="1" type="ORF">HAX54_048236</name>
</gene>
<organism evidence="1 2">
    <name type="scientific">Datura stramonium</name>
    <name type="common">Jimsonweed</name>
    <name type="synonym">Common thornapple</name>
    <dbReference type="NCBI Taxonomy" id="4076"/>
    <lineage>
        <taxon>Eukaryota</taxon>
        <taxon>Viridiplantae</taxon>
        <taxon>Streptophyta</taxon>
        <taxon>Embryophyta</taxon>
        <taxon>Tracheophyta</taxon>
        <taxon>Spermatophyta</taxon>
        <taxon>Magnoliopsida</taxon>
        <taxon>eudicotyledons</taxon>
        <taxon>Gunneridae</taxon>
        <taxon>Pentapetalae</taxon>
        <taxon>asterids</taxon>
        <taxon>lamiids</taxon>
        <taxon>Solanales</taxon>
        <taxon>Solanaceae</taxon>
        <taxon>Solanoideae</taxon>
        <taxon>Datureae</taxon>
        <taxon>Datura</taxon>
    </lineage>
</organism>
<name>A0ABS8WJ27_DATST</name>
<reference evidence="1 2" key="1">
    <citation type="journal article" date="2021" name="BMC Genomics">
        <title>Datura genome reveals duplications of psychoactive alkaloid biosynthetic genes and high mutation rate following tissue culture.</title>
        <authorList>
            <person name="Rajewski A."/>
            <person name="Carter-House D."/>
            <person name="Stajich J."/>
            <person name="Litt A."/>
        </authorList>
    </citation>
    <scope>NUCLEOTIDE SEQUENCE [LARGE SCALE GENOMIC DNA]</scope>
    <source>
        <strain evidence="1">AR-01</strain>
    </source>
</reference>
<comment type="caution">
    <text evidence="1">The sequence shown here is derived from an EMBL/GenBank/DDBJ whole genome shotgun (WGS) entry which is preliminary data.</text>
</comment>
<dbReference type="EMBL" id="JACEIK010007925">
    <property type="protein sequence ID" value="MCE3050811.1"/>
    <property type="molecule type" value="Genomic_DNA"/>
</dbReference>
<protein>
    <submittedName>
        <fullName evidence="1">Uncharacterized protein</fullName>
    </submittedName>
</protein>
<accession>A0ABS8WJ27</accession>
<sequence>MALHTFKGGCDGRRPGRWTIAALPSSPVLDMGDGGLDGPSVVTTRQDNRHLGQKFRLFMLRKDGGPMDRQMKCEDESESLKILQARQRRTLFAVDFSYSLIYGD</sequence>
<dbReference type="Proteomes" id="UP000823775">
    <property type="component" value="Unassembled WGS sequence"/>
</dbReference>
<proteinExistence type="predicted"/>
<evidence type="ECO:0000313" key="2">
    <source>
        <dbReference type="Proteomes" id="UP000823775"/>
    </source>
</evidence>
<keyword evidence="2" id="KW-1185">Reference proteome</keyword>
<evidence type="ECO:0000313" key="1">
    <source>
        <dbReference type="EMBL" id="MCE3050811.1"/>
    </source>
</evidence>